<dbReference type="PANTHER" id="PTHR35910">
    <property type="entry name" value="2EXR DOMAIN-CONTAINING PROTEIN"/>
    <property type="match status" value="1"/>
</dbReference>
<dbReference type="AlphaFoldDB" id="A0A9P8VCD5"/>
<evidence type="ECO:0000259" key="1">
    <source>
        <dbReference type="Pfam" id="PF20150"/>
    </source>
</evidence>
<keyword evidence="3" id="KW-1185">Reference proteome</keyword>
<name>A0A9P8VCD5_9PEZI</name>
<protein>
    <recommendedName>
        <fullName evidence="1">2EXR domain-containing protein</fullName>
    </recommendedName>
</protein>
<accession>A0A9P8VCD5</accession>
<organism evidence="2 3">
    <name type="scientific">Plectosphaerella plurivora</name>
    <dbReference type="NCBI Taxonomy" id="936078"/>
    <lineage>
        <taxon>Eukaryota</taxon>
        <taxon>Fungi</taxon>
        <taxon>Dikarya</taxon>
        <taxon>Ascomycota</taxon>
        <taxon>Pezizomycotina</taxon>
        <taxon>Sordariomycetes</taxon>
        <taxon>Hypocreomycetidae</taxon>
        <taxon>Glomerellales</taxon>
        <taxon>Plectosphaerellaceae</taxon>
        <taxon>Plectosphaerella</taxon>
    </lineage>
</organism>
<dbReference type="Proteomes" id="UP000770015">
    <property type="component" value="Unassembled WGS sequence"/>
</dbReference>
<comment type="caution">
    <text evidence="2">The sequence shown here is derived from an EMBL/GenBank/DDBJ whole genome shotgun (WGS) entry which is preliminary data.</text>
</comment>
<feature type="domain" description="2EXR" evidence="1">
    <location>
        <begin position="11"/>
        <end position="97"/>
    </location>
</feature>
<reference evidence="2" key="1">
    <citation type="journal article" date="2021" name="Nat. Commun.">
        <title>Genetic determinants of endophytism in the Arabidopsis root mycobiome.</title>
        <authorList>
            <person name="Mesny F."/>
            <person name="Miyauchi S."/>
            <person name="Thiergart T."/>
            <person name="Pickel B."/>
            <person name="Atanasova L."/>
            <person name="Karlsson M."/>
            <person name="Huettel B."/>
            <person name="Barry K.W."/>
            <person name="Haridas S."/>
            <person name="Chen C."/>
            <person name="Bauer D."/>
            <person name="Andreopoulos W."/>
            <person name="Pangilinan J."/>
            <person name="LaButti K."/>
            <person name="Riley R."/>
            <person name="Lipzen A."/>
            <person name="Clum A."/>
            <person name="Drula E."/>
            <person name="Henrissat B."/>
            <person name="Kohler A."/>
            <person name="Grigoriev I.V."/>
            <person name="Martin F.M."/>
            <person name="Hacquard S."/>
        </authorList>
    </citation>
    <scope>NUCLEOTIDE SEQUENCE</scope>
    <source>
        <strain evidence="2">MPI-SDFR-AT-0117</strain>
    </source>
</reference>
<dbReference type="PANTHER" id="PTHR35910:SF1">
    <property type="entry name" value="2EXR DOMAIN-CONTAINING PROTEIN"/>
    <property type="match status" value="1"/>
</dbReference>
<dbReference type="OrthoDB" id="3561261at2759"/>
<evidence type="ECO:0000313" key="3">
    <source>
        <dbReference type="Proteomes" id="UP000770015"/>
    </source>
</evidence>
<dbReference type="EMBL" id="JAGSXJ010000010">
    <property type="protein sequence ID" value="KAH6687967.1"/>
    <property type="molecule type" value="Genomic_DNA"/>
</dbReference>
<dbReference type="InterPro" id="IPR045518">
    <property type="entry name" value="2EXR"/>
</dbReference>
<sequence>MPSSVQFPLANLPPELQDEIWTLTLRTTPKIFHVATTTPSPTDPSKHRLTFHHNHPPPTAVLVCRQARAAARRAGFTSIPQPSDAPPIWINARHDILYLDRRTAKRVITYSPEAPQLYLVPALRSLHNIGFEVGTKLPGRIYPVEGFKGSAVRDFMALLVSVLLDIAPHFKELHYLAPWVHESLDESPVQSLDCVITPLDTGTTVYTFGRRGTRSWEEVRPEFVAALDALDLPGGPPVLKAWRLIRQHPLGICRGEIVGRMAALQVGTLLCPPHTQVPDVDRFVT</sequence>
<gene>
    <name evidence="2" type="ORF">F5X68DRAFT_206612</name>
</gene>
<proteinExistence type="predicted"/>
<evidence type="ECO:0000313" key="2">
    <source>
        <dbReference type="EMBL" id="KAH6687967.1"/>
    </source>
</evidence>
<dbReference type="Pfam" id="PF20150">
    <property type="entry name" value="2EXR"/>
    <property type="match status" value="1"/>
</dbReference>